<keyword evidence="1" id="KW-0547">Nucleotide-binding</keyword>
<evidence type="ECO:0000313" key="3">
    <source>
        <dbReference type="EMBL" id="MEZ0165293.1"/>
    </source>
</evidence>
<dbReference type="RefSeq" id="WP_370441518.1">
    <property type="nucleotide sequence ID" value="NZ_JBGFTU010000011.1"/>
</dbReference>
<keyword evidence="3" id="KW-0436">Ligase</keyword>
<dbReference type="InterPro" id="IPR013651">
    <property type="entry name" value="ATP-grasp_RimK-type"/>
</dbReference>
<gene>
    <name evidence="3" type="ORF">AB2L27_11045</name>
</gene>
<feature type="domain" description="ATP-grasp" evidence="2">
    <location>
        <begin position="123"/>
        <end position="325"/>
    </location>
</feature>
<dbReference type="InterPro" id="IPR011761">
    <property type="entry name" value="ATP-grasp"/>
</dbReference>
<reference evidence="3 4" key="1">
    <citation type="submission" date="2024-07" db="EMBL/GenBank/DDBJ databases">
        <authorList>
            <person name="Thanompreechachai J."/>
            <person name="Duangmal K."/>
        </authorList>
    </citation>
    <scope>NUCLEOTIDE SEQUENCE [LARGE SCALE GENOMIC DNA]</scope>
    <source>
        <strain evidence="3 4">LSe6-4</strain>
    </source>
</reference>
<evidence type="ECO:0000256" key="1">
    <source>
        <dbReference type="PROSITE-ProRule" id="PRU00409"/>
    </source>
</evidence>
<dbReference type="Gene3D" id="3.30.470.20">
    <property type="entry name" value="ATP-grasp fold, B domain"/>
    <property type="match status" value="1"/>
</dbReference>
<keyword evidence="1" id="KW-0067">ATP-binding</keyword>
<keyword evidence="4" id="KW-1185">Reference proteome</keyword>
<dbReference type="PANTHER" id="PTHR21621">
    <property type="entry name" value="RIBOSOMAL PROTEIN S6 MODIFICATION PROTEIN"/>
    <property type="match status" value="1"/>
</dbReference>
<dbReference type="PROSITE" id="PS50975">
    <property type="entry name" value="ATP_GRASP"/>
    <property type="match status" value="1"/>
</dbReference>
<dbReference type="InterPro" id="IPR013815">
    <property type="entry name" value="ATP_grasp_subdomain_1"/>
</dbReference>
<dbReference type="SUPFAM" id="SSF56059">
    <property type="entry name" value="Glutathione synthetase ATP-binding domain-like"/>
    <property type="match status" value="1"/>
</dbReference>
<dbReference type="EMBL" id="JBGFTU010000011">
    <property type="protein sequence ID" value="MEZ0165293.1"/>
    <property type="molecule type" value="Genomic_DNA"/>
</dbReference>
<organism evidence="3 4">
    <name type="scientific">Kineococcus halophytocola</name>
    <dbReference type="NCBI Taxonomy" id="3234027"/>
    <lineage>
        <taxon>Bacteria</taxon>
        <taxon>Bacillati</taxon>
        <taxon>Actinomycetota</taxon>
        <taxon>Actinomycetes</taxon>
        <taxon>Kineosporiales</taxon>
        <taxon>Kineosporiaceae</taxon>
        <taxon>Kineococcus</taxon>
    </lineage>
</organism>
<dbReference type="PANTHER" id="PTHR21621:SF0">
    <property type="entry name" value="BETA-CITRYLGLUTAMATE SYNTHASE B-RELATED"/>
    <property type="match status" value="1"/>
</dbReference>
<dbReference type="Gene3D" id="3.30.1490.20">
    <property type="entry name" value="ATP-grasp fold, A domain"/>
    <property type="match status" value="1"/>
</dbReference>
<proteinExistence type="predicted"/>
<dbReference type="Pfam" id="PF08443">
    <property type="entry name" value="RimK"/>
    <property type="match status" value="1"/>
</dbReference>
<evidence type="ECO:0000313" key="4">
    <source>
        <dbReference type="Proteomes" id="UP001565927"/>
    </source>
</evidence>
<protein>
    <submittedName>
        <fullName evidence="3">RimK family alpha-L-glutamate ligase</fullName>
    </submittedName>
</protein>
<sequence length="339" mass="36684">MTTETRTAPAAPTRAGWSLEVGGEPRVHVLHDNPDWFAPFAAAFAAAGVPFQEVLLTDGSIDLDAEPAAGVYWSRLSASSHTRGHDHAKEFTRSVVAWLEGWGRRVVGGSHVVELEVSKVRQHALLRRHGIDVPRTLAVFGRDDLAVRARQLPAPFITKHNQGGKGLGVRRFDSHEEFETYAASPEFEEPADGVTLLQEFLRTAGPFVTRAEFVGGRFVYAVRVDTSTGSFELCPADACEVPGTVVEPFALRPEVTADTPVVRRCAEMLRSAGLEIAGVEFAETVDGRAVVYDVNTNTNYNPAVEAVAPESAPGAIARHLGDLLRAERFHRPATEVSAG</sequence>
<evidence type="ECO:0000259" key="2">
    <source>
        <dbReference type="PROSITE" id="PS50975"/>
    </source>
</evidence>
<dbReference type="Proteomes" id="UP001565927">
    <property type="component" value="Unassembled WGS sequence"/>
</dbReference>
<accession>A0ABV4H151</accession>
<comment type="caution">
    <text evidence="3">The sequence shown here is derived from an EMBL/GenBank/DDBJ whole genome shotgun (WGS) entry which is preliminary data.</text>
</comment>
<dbReference type="GO" id="GO:0016874">
    <property type="term" value="F:ligase activity"/>
    <property type="evidence" value="ECO:0007669"/>
    <property type="project" value="UniProtKB-KW"/>
</dbReference>
<name>A0ABV4H151_9ACTN</name>